<gene>
    <name evidence="2" type="ORF">BCR35DRAFT_293084</name>
</gene>
<dbReference type="SMART" id="SM00234">
    <property type="entry name" value="START"/>
    <property type="match status" value="1"/>
</dbReference>
<dbReference type="Gene3D" id="3.30.530.20">
    <property type="match status" value="1"/>
</dbReference>
<sequence>MTIEEPVLPALIPSSDGPHTAELEAAYALFKDELASTEGWIDQGETNGVQVYSRPDPDDPYGVPTVKGEALISDATSDELLAVIQLPGLRKRWDPRFEEGLILQRYNRLSYAFYSVMKGLSWIVYARDIVGVQRNYRSEEENQEIFVIQTSVKEDELAPEQLGKTRATLTVSGWHLKPQPDGLKVTYIVKISLNGSIPSAMVSKIALEIPTCIGRARDVFEKLGHAPYVRPVSTQPEPTVIFQTEHFSDPGPTAEDHGALIYDCKFTTSADGEFEVVYSNRMYPDGVEVRIEGEGAEAVEEGGVVKVTCREGGKVATLFLSPR</sequence>
<accession>A0A1Y2ETX6</accession>
<dbReference type="PANTHER" id="PTHR19308">
    <property type="entry name" value="PHOSPHATIDYLCHOLINE TRANSFER PROTEIN"/>
    <property type="match status" value="1"/>
</dbReference>
<dbReference type="GO" id="GO:0008289">
    <property type="term" value="F:lipid binding"/>
    <property type="evidence" value="ECO:0007669"/>
    <property type="project" value="InterPro"/>
</dbReference>
<evidence type="ECO:0000313" key="3">
    <source>
        <dbReference type="Proteomes" id="UP000193467"/>
    </source>
</evidence>
<organism evidence="2 3">
    <name type="scientific">Leucosporidium creatinivorum</name>
    <dbReference type="NCBI Taxonomy" id="106004"/>
    <lineage>
        <taxon>Eukaryota</taxon>
        <taxon>Fungi</taxon>
        <taxon>Dikarya</taxon>
        <taxon>Basidiomycota</taxon>
        <taxon>Pucciniomycotina</taxon>
        <taxon>Microbotryomycetes</taxon>
        <taxon>Leucosporidiales</taxon>
        <taxon>Leucosporidium</taxon>
    </lineage>
</organism>
<dbReference type="PROSITE" id="PS50848">
    <property type="entry name" value="START"/>
    <property type="match status" value="1"/>
</dbReference>
<comment type="caution">
    <text evidence="2">The sequence shown here is derived from an EMBL/GenBank/DDBJ whole genome shotgun (WGS) entry which is preliminary data.</text>
</comment>
<dbReference type="GO" id="GO:0005737">
    <property type="term" value="C:cytoplasm"/>
    <property type="evidence" value="ECO:0007669"/>
    <property type="project" value="UniProtKB-ARBA"/>
</dbReference>
<dbReference type="PANTHER" id="PTHR19308:SF14">
    <property type="entry name" value="START DOMAIN-CONTAINING PROTEIN"/>
    <property type="match status" value="1"/>
</dbReference>
<name>A0A1Y2ETX6_9BASI</name>
<dbReference type="EMBL" id="MCGR01000039">
    <property type="protein sequence ID" value="ORY75018.1"/>
    <property type="molecule type" value="Genomic_DNA"/>
</dbReference>
<dbReference type="Pfam" id="PF01852">
    <property type="entry name" value="START"/>
    <property type="match status" value="1"/>
</dbReference>
<dbReference type="Proteomes" id="UP000193467">
    <property type="component" value="Unassembled WGS sequence"/>
</dbReference>
<dbReference type="AlphaFoldDB" id="A0A1Y2ETX6"/>
<reference evidence="2 3" key="1">
    <citation type="submission" date="2016-07" db="EMBL/GenBank/DDBJ databases">
        <title>Pervasive Adenine N6-methylation of Active Genes in Fungi.</title>
        <authorList>
            <consortium name="DOE Joint Genome Institute"/>
            <person name="Mondo S.J."/>
            <person name="Dannebaum R.O."/>
            <person name="Kuo R.C."/>
            <person name="Labutti K."/>
            <person name="Haridas S."/>
            <person name="Kuo A."/>
            <person name="Salamov A."/>
            <person name="Ahrendt S.R."/>
            <person name="Lipzen A."/>
            <person name="Sullivan W."/>
            <person name="Andreopoulos W.B."/>
            <person name="Clum A."/>
            <person name="Lindquist E."/>
            <person name="Daum C."/>
            <person name="Ramamoorthy G.K."/>
            <person name="Gryganskyi A."/>
            <person name="Culley D."/>
            <person name="Magnuson J.K."/>
            <person name="James T.Y."/>
            <person name="O'Malley M.A."/>
            <person name="Stajich J.E."/>
            <person name="Spatafora J.W."/>
            <person name="Visel A."/>
            <person name="Grigoriev I.V."/>
        </authorList>
    </citation>
    <scope>NUCLEOTIDE SEQUENCE [LARGE SCALE GENOMIC DNA]</scope>
    <source>
        <strain evidence="2 3">62-1032</strain>
    </source>
</reference>
<dbReference type="InterPro" id="IPR051213">
    <property type="entry name" value="START_lipid_transfer"/>
</dbReference>
<evidence type="ECO:0000313" key="2">
    <source>
        <dbReference type="EMBL" id="ORY75018.1"/>
    </source>
</evidence>
<keyword evidence="3" id="KW-1185">Reference proteome</keyword>
<evidence type="ECO:0000259" key="1">
    <source>
        <dbReference type="PROSITE" id="PS50848"/>
    </source>
</evidence>
<dbReference type="InParanoid" id="A0A1Y2ETX6"/>
<dbReference type="OrthoDB" id="196858at2759"/>
<proteinExistence type="predicted"/>
<dbReference type="InterPro" id="IPR023393">
    <property type="entry name" value="START-like_dom_sf"/>
</dbReference>
<feature type="domain" description="START" evidence="1">
    <location>
        <begin position="24"/>
        <end position="203"/>
    </location>
</feature>
<dbReference type="SUPFAM" id="SSF55961">
    <property type="entry name" value="Bet v1-like"/>
    <property type="match status" value="1"/>
</dbReference>
<dbReference type="CDD" id="cd00177">
    <property type="entry name" value="START"/>
    <property type="match status" value="1"/>
</dbReference>
<dbReference type="InterPro" id="IPR002913">
    <property type="entry name" value="START_lipid-bd_dom"/>
</dbReference>
<protein>
    <recommendedName>
        <fullName evidence="1">START domain-containing protein</fullName>
    </recommendedName>
</protein>